<dbReference type="Proteomes" id="UP000054007">
    <property type="component" value="Unassembled WGS sequence"/>
</dbReference>
<evidence type="ECO:0000313" key="3">
    <source>
        <dbReference type="Proteomes" id="UP000054007"/>
    </source>
</evidence>
<name>A0A0D7AZE4_9AGAR</name>
<proteinExistence type="predicted"/>
<gene>
    <name evidence="2" type="ORF">CYLTODRAFT_131503</name>
</gene>
<feature type="region of interest" description="Disordered" evidence="1">
    <location>
        <begin position="327"/>
        <end position="358"/>
    </location>
</feature>
<feature type="region of interest" description="Disordered" evidence="1">
    <location>
        <begin position="1"/>
        <end position="23"/>
    </location>
</feature>
<protein>
    <submittedName>
        <fullName evidence="2">Uncharacterized protein</fullName>
    </submittedName>
</protein>
<evidence type="ECO:0000313" key="2">
    <source>
        <dbReference type="EMBL" id="KIY63597.1"/>
    </source>
</evidence>
<sequence length="358" mass="38961">MPKDYAEALPAHTSTNDPSPAKRRRITLFDKHPSFSKGAEHLFDDDEDLCPPSPSRTSPVKPRIPGPMKKPVSSVAAGPSRVAARGPFALSTKGPFRKPLFAKPIRRHPPPGPALIDLDATPTPSPVQTDPLDLASPIKLGSPDVTSPTKDDIPETSSSPYLGRGSTPVTDWDSSPPRGKKAHDSSPPSSALRNAPSSPLLPCSQQYAQEIIVEDDEEEAEDYDLDEPEFGDEPSSPLAHRGGLDPEKEQELDDKQEASPTDALRETLDPHAQVHGRDPHNGRRQVYIETPLPPPSFPLPYQPSYPLSDDEVEEEDLLDTYEAVVLSPSPTGKKRKRILSGRERGIATEPRRGVPSVL</sequence>
<feature type="compositionally biased region" description="Acidic residues" evidence="1">
    <location>
        <begin position="212"/>
        <end position="232"/>
    </location>
</feature>
<dbReference type="AlphaFoldDB" id="A0A0D7AZE4"/>
<feature type="region of interest" description="Disordered" evidence="1">
    <location>
        <begin position="38"/>
        <end position="311"/>
    </location>
</feature>
<accession>A0A0D7AZE4</accession>
<organism evidence="2 3">
    <name type="scientific">Cylindrobasidium torrendii FP15055 ss-10</name>
    <dbReference type="NCBI Taxonomy" id="1314674"/>
    <lineage>
        <taxon>Eukaryota</taxon>
        <taxon>Fungi</taxon>
        <taxon>Dikarya</taxon>
        <taxon>Basidiomycota</taxon>
        <taxon>Agaricomycotina</taxon>
        <taxon>Agaricomycetes</taxon>
        <taxon>Agaricomycetidae</taxon>
        <taxon>Agaricales</taxon>
        <taxon>Marasmiineae</taxon>
        <taxon>Physalacriaceae</taxon>
        <taxon>Cylindrobasidium</taxon>
    </lineage>
</organism>
<feature type="compositionally biased region" description="Polar residues" evidence="1">
    <location>
        <begin position="186"/>
        <end position="208"/>
    </location>
</feature>
<reference evidence="2 3" key="1">
    <citation type="journal article" date="2015" name="Fungal Genet. Biol.">
        <title>Evolution of novel wood decay mechanisms in Agaricales revealed by the genome sequences of Fistulina hepatica and Cylindrobasidium torrendii.</title>
        <authorList>
            <person name="Floudas D."/>
            <person name="Held B.W."/>
            <person name="Riley R."/>
            <person name="Nagy L.G."/>
            <person name="Koehler G."/>
            <person name="Ransdell A.S."/>
            <person name="Younus H."/>
            <person name="Chow J."/>
            <person name="Chiniquy J."/>
            <person name="Lipzen A."/>
            <person name="Tritt A."/>
            <person name="Sun H."/>
            <person name="Haridas S."/>
            <person name="LaButti K."/>
            <person name="Ohm R.A."/>
            <person name="Kues U."/>
            <person name="Blanchette R.A."/>
            <person name="Grigoriev I.V."/>
            <person name="Minto R.E."/>
            <person name="Hibbett D.S."/>
        </authorList>
    </citation>
    <scope>NUCLEOTIDE SEQUENCE [LARGE SCALE GENOMIC DNA]</scope>
    <source>
        <strain evidence="2 3">FP15055 ss-10</strain>
    </source>
</reference>
<feature type="compositionally biased region" description="Pro residues" evidence="1">
    <location>
        <begin position="291"/>
        <end position="303"/>
    </location>
</feature>
<evidence type="ECO:0000256" key="1">
    <source>
        <dbReference type="SAM" id="MobiDB-lite"/>
    </source>
</evidence>
<keyword evidence="3" id="KW-1185">Reference proteome</keyword>
<feature type="compositionally biased region" description="Basic and acidic residues" evidence="1">
    <location>
        <begin position="242"/>
        <end position="269"/>
    </location>
</feature>
<dbReference type="EMBL" id="KN880685">
    <property type="protein sequence ID" value="KIY63597.1"/>
    <property type="molecule type" value="Genomic_DNA"/>
</dbReference>
<feature type="compositionally biased region" description="Basic and acidic residues" evidence="1">
    <location>
        <begin position="340"/>
        <end position="352"/>
    </location>
</feature>